<dbReference type="InterPro" id="IPR008969">
    <property type="entry name" value="CarboxyPept-like_regulatory"/>
</dbReference>
<evidence type="ECO:0000256" key="4">
    <source>
        <dbReference type="ARBA" id="ARBA00022670"/>
    </source>
</evidence>
<dbReference type="InParanoid" id="A0A1U7S0A3"/>
<dbReference type="OrthoDB" id="10249045at2759"/>
<reference evidence="13" key="1">
    <citation type="submission" date="2025-08" db="UniProtKB">
        <authorList>
            <consortium name="RefSeq"/>
        </authorList>
    </citation>
    <scope>IDENTIFICATION</scope>
</reference>
<sequence length="489" mass="54834">MDMDTFNPKTLSTESFQLSVLVESSLPCPSPNSCFAKVGVSCVRLPGKAEVVATLRLALLVPWAAGLNFTYHHQPEMETFLRGVQAQHPGIAHLHSVGRSVQGRNLWVLVLGRCPTKHRIGIPEFKYIANMHGDETVGRELLLHLIQFLVGKDQQDPVITKLLDNTRIHIMPSMNPDGFEATKIPNCYFSKGRYNMNEEDLNRNFPDVFKSNWVQTQPETEAVMKWIQNETFVLSANLHGGALVGSYPFDNGYSDMVTTKRYSATKDDDVFRYLAKSYASHHATMSRGISCGTSNVESFPGGITNGYSWYPLEGGMQDYNYVWGQCFEITLELSCCKYPPEGKLKQFWNDNRASLIEYIKQVHLGVKGQVFDGSGKPIPNAIVEAEGRQHVCPYKTNKYGEYYLLLLPGKYKINATVPGVPSKLKQLEVPDGTANLSAFKLDFTFPDFFQTPKELSCPTEPLYQISSSTAFRPTVLLLPLTTLLRAVFE</sequence>
<evidence type="ECO:0000259" key="11">
    <source>
        <dbReference type="PROSITE" id="PS52035"/>
    </source>
</evidence>
<dbReference type="GO" id="GO:0004181">
    <property type="term" value="F:metallocarboxypeptidase activity"/>
    <property type="evidence" value="ECO:0007669"/>
    <property type="project" value="InterPro"/>
</dbReference>
<evidence type="ECO:0000256" key="6">
    <source>
        <dbReference type="ARBA" id="ARBA00022801"/>
    </source>
</evidence>
<evidence type="ECO:0000256" key="5">
    <source>
        <dbReference type="ARBA" id="ARBA00022723"/>
    </source>
</evidence>
<dbReference type="FunCoup" id="A0A1U7S0A3">
    <property type="interactions" value="53"/>
</dbReference>
<dbReference type="SUPFAM" id="SSF53187">
    <property type="entry name" value="Zn-dependent exopeptidases"/>
    <property type="match status" value="1"/>
</dbReference>
<name>A0A1U7S0A3_ALLSI</name>
<gene>
    <name evidence="13" type="primary">CPM</name>
</gene>
<dbReference type="PROSITE" id="PS52035">
    <property type="entry name" value="PEPTIDASE_M14"/>
    <property type="match status" value="1"/>
</dbReference>
<dbReference type="eggNOG" id="KOG2649">
    <property type="taxonomic scope" value="Eukaryota"/>
</dbReference>
<dbReference type="InterPro" id="IPR057246">
    <property type="entry name" value="CARBOXYPEPT_ZN_1"/>
</dbReference>
<proteinExistence type="inferred from homology"/>
<dbReference type="Gene3D" id="2.60.40.1120">
    <property type="entry name" value="Carboxypeptidase-like, regulatory domain"/>
    <property type="match status" value="1"/>
</dbReference>
<dbReference type="GO" id="GO:0008270">
    <property type="term" value="F:zinc ion binding"/>
    <property type="evidence" value="ECO:0007669"/>
    <property type="project" value="InterPro"/>
</dbReference>
<dbReference type="CTD" id="1368"/>
<dbReference type="InterPro" id="IPR057247">
    <property type="entry name" value="CARBOXYPEPT_ZN_2"/>
</dbReference>
<feature type="active site" description="Proton donor/acceptor" evidence="10">
    <location>
        <position position="332"/>
    </location>
</feature>
<organism evidence="12 13">
    <name type="scientific">Alligator sinensis</name>
    <name type="common">Chinese alligator</name>
    <dbReference type="NCBI Taxonomy" id="38654"/>
    <lineage>
        <taxon>Eukaryota</taxon>
        <taxon>Metazoa</taxon>
        <taxon>Chordata</taxon>
        <taxon>Craniata</taxon>
        <taxon>Vertebrata</taxon>
        <taxon>Euteleostomi</taxon>
        <taxon>Archelosauria</taxon>
        <taxon>Archosauria</taxon>
        <taxon>Crocodylia</taxon>
        <taxon>Alligatoridae</taxon>
        <taxon>Alligatorinae</taxon>
        <taxon>Alligator</taxon>
    </lineage>
</organism>
<dbReference type="GO" id="GO:0006518">
    <property type="term" value="P:peptide metabolic process"/>
    <property type="evidence" value="ECO:0007669"/>
    <property type="project" value="TreeGrafter"/>
</dbReference>
<evidence type="ECO:0000313" key="12">
    <source>
        <dbReference type="Proteomes" id="UP000189705"/>
    </source>
</evidence>
<keyword evidence="9" id="KW-0325">Glycoprotein</keyword>
<dbReference type="FunFam" id="3.40.630.10:FF:000041">
    <property type="entry name" value="Carboxypeptidase M"/>
    <property type="match status" value="1"/>
</dbReference>
<evidence type="ECO:0000256" key="10">
    <source>
        <dbReference type="PROSITE-ProRule" id="PRU01379"/>
    </source>
</evidence>
<evidence type="ECO:0000313" key="13">
    <source>
        <dbReference type="RefSeq" id="XP_006027037.1"/>
    </source>
</evidence>
<protein>
    <submittedName>
        <fullName evidence="13">Carboxypeptidase M</fullName>
    </submittedName>
</protein>
<dbReference type="STRING" id="38654.A0A1U7S0A3"/>
<dbReference type="InterPro" id="IPR050753">
    <property type="entry name" value="Peptidase_M14_domain"/>
</dbReference>
<dbReference type="PANTHER" id="PTHR11532">
    <property type="entry name" value="PROTEASE M14 CARBOXYPEPTIDASE"/>
    <property type="match status" value="1"/>
</dbReference>
<comment type="similarity">
    <text evidence="2 10">Belongs to the peptidase M14 family.</text>
</comment>
<evidence type="ECO:0000256" key="9">
    <source>
        <dbReference type="ARBA" id="ARBA00023180"/>
    </source>
</evidence>
<keyword evidence="8" id="KW-0482">Metalloprotease</keyword>
<evidence type="ECO:0000256" key="7">
    <source>
        <dbReference type="ARBA" id="ARBA00022833"/>
    </source>
</evidence>
<evidence type="ECO:0000256" key="2">
    <source>
        <dbReference type="ARBA" id="ARBA00005988"/>
    </source>
</evidence>
<keyword evidence="12" id="KW-1185">Reference proteome</keyword>
<dbReference type="PRINTS" id="PR00765">
    <property type="entry name" value="CRBOXYPTASEA"/>
</dbReference>
<dbReference type="SUPFAM" id="SSF49464">
    <property type="entry name" value="Carboxypeptidase regulatory domain-like"/>
    <property type="match status" value="1"/>
</dbReference>
<accession>A0A1U7S0A3</accession>
<dbReference type="SMART" id="SM00631">
    <property type="entry name" value="Zn_pept"/>
    <property type="match status" value="1"/>
</dbReference>
<keyword evidence="5" id="KW-0479">Metal-binding</keyword>
<dbReference type="InterPro" id="IPR033842">
    <property type="entry name" value="CPM_N"/>
</dbReference>
<comment type="cofactor">
    <cofactor evidence="1">
        <name>Zn(2+)</name>
        <dbReference type="ChEBI" id="CHEBI:29105"/>
    </cofactor>
</comment>
<keyword evidence="7" id="KW-0862">Zinc</keyword>
<dbReference type="GO" id="GO:0005615">
    <property type="term" value="C:extracellular space"/>
    <property type="evidence" value="ECO:0007669"/>
    <property type="project" value="TreeGrafter"/>
</dbReference>
<dbReference type="GO" id="GO:0016485">
    <property type="term" value="P:protein processing"/>
    <property type="evidence" value="ECO:0007669"/>
    <property type="project" value="TreeGrafter"/>
</dbReference>
<dbReference type="PANTHER" id="PTHR11532:SF84">
    <property type="entry name" value="CARBOXYPEPTIDASE M"/>
    <property type="match status" value="1"/>
</dbReference>
<dbReference type="Pfam" id="PF00246">
    <property type="entry name" value="Peptidase_M14"/>
    <property type="match status" value="1"/>
</dbReference>
<dbReference type="RefSeq" id="XP_006027037.1">
    <property type="nucleotide sequence ID" value="XM_006026975.3"/>
</dbReference>
<evidence type="ECO:0000256" key="1">
    <source>
        <dbReference type="ARBA" id="ARBA00001947"/>
    </source>
</evidence>
<dbReference type="Pfam" id="PF13620">
    <property type="entry name" value="CarboxypepD_reg"/>
    <property type="match status" value="1"/>
</dbReference>
<evidence type="ECO:0000256" key="3">
    <source>
        <dbReference type="ARBA" id="ARBA00022645"/>
    </source>
</evidence>
<dbReference type="Gene3D" id="3.40.630.10">
    <property type="entry name" value="Zn peptidases"/>
    <property type="match status" value="1"/>
</dbReference>
<keyword evidence="3 13" id="KW-0121">Carboxypeptidase</keyword>
<evidence type="ECO:0000256" key="8">
    <source>
        <dbReference type="ARBA" id="ARBA00023049"/>
    </source>
</evidence>
<dbReference type="PROSITE" id="PS00132">
    <property type="entry name" value="CARBOXYPEPT_ZN_1"/>
    <property type="match status" value="1"/>
</dbReference>
<dbReference type="PROSITE" id="PS00133">
    <property type="entry name" value="CARBOXYPEPT_ZN_2"/>
    <property type="match status" value="1"/>
</dbReference>
<keyword evidence="4" id="KW-0645">Protease</keyword>
<dbReference type="Proteomes" id="UP000189705">
    <property type="component" value="Unplaced"/>
</dbReference>
<feature type="domain" description="Peptidase M14" evidence="11">
    <location>
        <begin position="70"/>
        <end position="362"/>
    </location>
</feature>
<dbReference type="GeneID" id="102385520"/>
<dbReference type="AlphaFoldDB" id="A0A1U7S0A3"/>
<dbReference type="InterPro" id="IPR000834">
    <property type="entry name" value="Peptidase_M14"/>
</dbReference>
<dbReference type="CDD" id="cd03866">
    <property type="entry name" value="M14_CPM"/>
    <property type="match status" value="1"/>
</dbReference>
<dbReference type="CDD" id="cd11308">
    <property type="entry name" value="Peptidase_M14NE-CP-C_like"/>
    <property type="match status" value="1"/>
</dbReference>
<keyword evidence="6" id="KW-0378">Hydrolase</keyword>
<dbReference type="KEGG" id="asn:102385520"/>